<evidence type="ECO:0000313" key="1">
    <source>
        <dbReference type="EMBL" id="JAH80902.1"/>
    </source>
</evidence>
<reference evidence="1" key="2">
    <citation type="journal article" date="2015" name="Fish Shellfish Immunol.">
        <title>Early steps in the European eel (Anguilla anguilla)-Vibrio vulnificus interaction in the gills: Role of the RtxA13 toxin.</title>
        <authorList>
            <person name="Callol A."/>
            <person name="Pajuelo D."/>
            <person name="Ebbesson L."/>
            <person name="Teles M."/>
            <person name="MacKenzie S."/>
            <person name="Amaro C."/>
        </authorList>
    </citation>
    <scope>NUCLEOTIDE SEQUENCE</scope>
</reference>
<accession>A0A0E9VSA7</accession>
<dbReference type="EMBL" id="GBXM01027675">
    <property type="protein sequence ID" value="JAH80902.1"/>
    <property type="molecule type" value="Transcribed_RNA"/>
</dbReference>
<dbReference type="AlphaFoldDB" id="A0A0E9VSA7"/>
<reference evidence="1" key="1">
    <citation type="submission" date="2014-11" db="EMBL/GenBank/DDBJ databases">
        <authorList>
            <person name="Amaro Gonzalez C."/>
        </authorList>
    </citation>
    <scope>NUCLEOTIDE SEQUENCE</scope>
</reference>
<protein>
    <submittedName>
        <fullName evidence="1">Uncharacterized protein</fullName>
    </submittedName>
</protein>
<name>A0A0E9VSA7_ANGAN</name>
<sequence length="29" mass="3623">MIISNQLELHFELRSCRRRKGRKRKILKL</sequence>
<dbReference type="EMBL" id="GBXM01024842">
    <property type="protein sequence ID" value="JAH83735.1"/>
    <property type="molecule type" value="Transcribed_RNA"/>
</dbReference>
<proteinExistence type="predicted"/>
<organism evidence="1">
    <name type="scientific">Anguilla anguilla</name>
    <name type="common">European freshwater eel</name>
    <name type="synonym">Muraena anguilla</name>
    <dbReference type="NCBI Taxonomy" id="7936"/>
    <lineage>
        <taxon>Eukaryota</taxon>
        <taxon>Metazoa</taxon>
        <taxon>Chordata</taxon>
        <taxon>Craniata</taxon>
        <taxon>Vertebrata</taxon>
        <taxon>Euteleostomi</taxon>
        <taxon>Actinopterygii</taxon>
        <taxon>Neopterygii</taxon>
        <taxon>Teleostei</taxon>
        <taxon>Anguilliformes</taxon>
        <taxon>Anguillidae</taxon>
        <taxon>Anguilla</taxon>
    </lineage>
</organism>